<evidence type="ECO:0000313" key="3">
    <source>
        <dbReference type="Proteomes" id="UP000789396"/>
    </source>
</evidence>
<organism evidence="2 3">
    <name type="scientific">Racocetra fulgida</name>
    <dbReference type="NCBI Taxonomy" id="60492"/>
    <lineage>
        <taxon>Eukaryota</taxon>
        <taxon>Fungi</taxon>
        <taxon>Fungi incertae sedis</taxon>
        <taxon>Mucoromycota</taxon>
        <taxon>Glomeromycotina</taxon>
        <taxon>Glomeromycetes</taxon>
        <taxon>Diversisporales</taxon>
        <taxon>Gigasporaceae</taxon>
        <taxon>Racocetra</taxon>
    </lineage>
</organism>
<sequence length="238" mass="28391">LSSEKKNLLDGYGRKPEETLILSFEEKLMLSLEEQPLDKVIFKRDPFIKLLRFSLQIAIALLYDNPNVTESILTWIKDITKQFVPNGNKENTKTIYDLLIPRNQLEDKKENTTTSQLEDKKENEFEMAIRLYDDANYISEQKYKKDNKENNTIFVPYLKMKDYKDQIRQLRELAEHYENRCSEIMSFDRIDKQKIEELKDNLESQNDIIELHQFIKENKQRDADSAQSLKEETEKLVR</sequence>
<gene>
    <name evidence="2" type="ORF">RFULGI_LOCUS17865</name>
</gene>
<feature type="region of interest" description="Disordered" evidence="1">
    <location>
        <begin position="218"/>
        <end position="238"/>
    </location>
</feature>
<reference evidence="2" key="1">
    <citation type="submission" date="2021-06" db="EMBL/GenBank/DDBJ databases">
        <authorList>
            <person name="Kallberg Y."/>
            <person name="Tangrot J."/>
            <person name="Rosling A."/>
        </authorList>
    </citation>
    <scope>NUCLEOTIDE SEQUENCE</scope>
    <source>
        <strain evidence="2">IN212</strain>
    </source>
</reference>
<dbReference type="Proteomes" id="UP000789396">
    <property type="component" value="Unassembled WGS sequence"/>
</dbReference>
<comment type="caution">
    <text evidence="2">The sequence shown here is derived from an EMBL/GenBank/DDBJ whole genome shotgun (WGS) entry which is preliminary data.</text>
</comment>
<dbReference type="EMBL" id="CAJVPZ010073592">
    <property type="protein sequence ID" value="CAG8802371.1"/>
    <property type="molecule type" value="Genomic_DNA"/>
</dbReference>
<protein>
    <submittedName>
        <fullName evidence="2">12462_t:CDS:1</fullName>
    </submittedName>
</protein>
<feature type="non-terminal residue" evidence="2">
    <location>
        <position position="1"/>
    </location>
</feature>
<dbReference type="AlphaFoldDB" id="A0A9N9K043"/>
<evidence type="ECO:0000256" key="1">
    <source>
        <dbReference type="SAM" id="MobiDB-lite"/>
    </source>
</evidence>
<evidence type="ECO:0000313" key="2">
    <source>
        <dbReference type="EMBL" id="CAG8802371.1"/>
    </source>
</evidence>
<keyword evidence="3" id="KW-1185">Reference proteome</keyword>
<feature type="non-terminal residue" evidence="2">
    <location>
        <position position="238"/>
    </location>
</feature>
<proteinExistence type="predicted"/>
<name>A0A9N9K043_9GLOM</name>
<accession>A0A9N9K043</accession>